<dbReference type="InterPro" id="IPR003879">
    <property type="entry name" value="Butyrophylin_SPRY"/>
</dbReference>
<dbReference type="SMART" id="SM00589">
    <property type="entry name" value="PRY"/>
    <property type="match status" value="1"/>
</dbReference>
<reference evidence="11" key="3">
    <citation type="submission" date="2025-09" db="UniProtKB">
        <authorList>
            <consortium name="Ensembl"/>
        </authorList>
    </citation>
    <scope>IDENTIFICATION</scope>
</reference>
<dbReference type="InterPro" id="IPR001870">
    <property type="entry name" value="B30.2/SPRY"/>
</dbReference>
<evidence type="ECO:0000256" key="4">
    <source>
        <dbReference type="ARBA" id="ARBA00022833"/>
    </source>
</evidence>
<dbReference type="InterPro" id="IPR027370">
    <property type="entry name" value="Znf-RING_euk"/>
</dbReference>
<evidence type="ECO:0000313" key="11">
    <source>
        <dbReference type="Ensembl" id="ENSATEP00000017292.1"/>
    </source>
</evidence>
<dbReference type="SMART" id="SM00449">
    <property type="entry name" value="SPRY"/>
    <property type="match status" value="1"/>
</dbReference>
<dbReference type="InterPro" id="IPR001841">
    <property type="entry name" value="Znf_RING"/>
</dbReference>
<reference evidence="11" key="2">
    <citation type="submission" date="2025-08" db="UniProtKB">
        <authorList>
            <consortium name="Ensembl"/>
        </authorList>
    </citation>
    <scope>IDENTIFICATION</scope>
</reference>
<keyword evidence="5" id="KW-0391">Immunity</keyword>
<dbReference type="SUPFAM" id="SSF57850">
    <property type="entry name" value="RING/U-box"/>
    <property type="match status" value="1"/>
</dbReference>
<dbReference type="PROSITE" id="PS50188">
    <property type="entry name" value="B302_SPRY"/>
    <property type="match status" value="1"/>
</dbReference>
<evidence type="ECO:0000256" key="2">
    <source>
        <dbReference type="ARBA" id="ARBA00022723"/>
    </source>
</evidence>
<dbReference type="CDD" id="cd19769">
    <property type="entry name" value="Bbox2_TRIM16-like"/>
    <property type="match status" value="1"/>
</dbReference>
<dbReference type="InterPro" id="IPR017907">
    <property type="entry name" value="Znf_RING_CS"/>
</dbReference>
<feature type="coiled-coil region" evidence="7">
    <location>
        <begin position="256"/>
        <end position="293"/>
    </location>
</feature>
<dbReference type="InterPro" id="IPR013083">
    <property type="entry name" value="Znf_RING/FYVE/PHD"/>
</dbReference>
<evidence type="ECO:0000313" key="12">
    <source>
        <dbReference type="Proteomes" id="UP000265040"/>
    </source>
</evidence>
<protein>
    <recommendedName>
        <fullName evidence="13">E3 ubiquitin-protein ligase TRIM39-like</fullName>
    </recommendedName>
</protein>
<evidence type="ECO:0000256" key="7">
    <source>
        <dbReference type="SAM" id="Coils"/>
    </source>
</evidence>
<evidence type="ECO:0000256" key="3">
    <source>
        <dbReference type="ARBA" id="ARBA00022771"/>
    </source>
</evidence>
<keyword evidence="7" id="KW-0175">Coiled coil</keyword>
<keyword evidence="12" id="KW-1185">Reference proteome</keyword>
<accession>A0A3Q1I716</accession>
<evidence type="ECO:0000256" key="1">
    <source>
        <dbReference type="ARBA" id="ARBA00022588"/>
    </source>
</evidence>
<dbReference type="SUPFAM" id="SSF49899">
    <property type="entry name" value="Concanavalin A-like lectins/glucanases"/>
    <property type="match status" value="1"/>
</dbReference>
<dbReference type="SUPFAM" id="SSF57845">
    <property type="entry name" value="B-box zinc-binding domain"/>
    <property type="match status" value="1"/>
</dbReference>
<dbReference type="GeneTree" id="ENSGT01040000240385"/>
<evidence type="ECO:0000259" key="8">
    <source>
        <dbReference type="PROSITE" id="PS50089"/>
    </source>
</evidence>
<dbReference type="InterPro" id="IPR006574">
    <property type="entry name" value="PRY"/>
</dbReference>
<dbReference type="GO" id="GO:0008270">
    <property type="term" value="F:zinc ion binding"/>
    <property type="evidence" value="ECO:0007669"/>
    <property type="project" value="UniProtKB-KW"/>
</dbReference>
<organism evidence="11 12">
    <name type="scientific">Anabas testudineus</name>
    <name type="common">Climbing perch</name>
    <name type="synonym">Anthias testudineus</name>
    <dbReference type="NCBI Taxonomy" id="64144"/>
    <lineage>
        <taxon>Eukaryota</taxon>
        <taxon>Metazoa</taxon>
        <taxon>Chordata</taxon>
        <taxon>Craniata</taxon>
        <taxon>Vertebrata</taxon>
        <taxon>Euteleostomi</taxon>
        <taxon>Actinopterygii</taxon>
        <taxon>Neopterygii</taxon>
        <taxon>Teleostei</taxon>
        <taxon>Neoteleostei</taxon>
        <taxon>Acanthomorphata</taxon>
        <taxon>Anabantaria</taxon>
        <taxon>Anabantiformes</taxon>
        <taxon>Anabantoidei</taxon>
        <taxon>Anabantidae</taxon>
        <taxon>Anabas</taxon>
    </lineage>
</organism>
<dbReference type="PROSITE" id="PS50089">
    <property type="entry name" value="ZF_RING_2"/>
    <property type="match status" value="1"/>
</dbReference>
<feature type="domain" description="B30.2/SPRY" evidence="10">
    <location>
        <begin position="342"/>
        <end position="534"/>
    </location>
</feature>
<dbReference type="Gene3D" id="4.10.830.40">
    <property type="match status" value="1"/>
</dbReference>
<dbReference type="InterPro" id="IPR013320">
    <property type="entry name" value="ConA-like_dom_sf"/>
</dbReference>
<dbReference type="Pfam" id="PF00643">
    <property type="entry name" value="zf-B_box"/>
    <property type="match status" value="1"/>
</dbReference>
<dbReference type="SMART" id="SM00336">
    <property type="entry name" value="BBOX"/>
    <property type="match status" value="1"/>
</dbReference>
<evidence type="ECO:0000256" key="5">
    <source>
        <dbReference type="ARBA" id="ARBA00022859"/>
    </source>
</evidence>
<dbReference type="Pfam" id="PF00622">
    <property type="entry name" value="SPRY"/>
    <property type="match status" value="1"/>
</dbReference>
<dbReference type="PRINTS" id="PR01407">
    <property type="entry name" value="BUTYPHLNCDUF"/>
</dbReference>
<dbReference type="OrthoDB" id="6105938at2759"/>
<dbReference type="AlphaFoldDB" id="A0A3Q1I716"/>
<dbReference type="Pfam" id="PF13445">
    <property type="entry name" value="zf-RING_UBOX"/>
    <property type="match status" value="1"/>
</dbReference>
<feature type="domain" description="B box-type" evidence="9">
    <location>
        <begin position="143"/>
        <end position="183"/>
    </location>
</feature>
<dbReference type="STRING" id="64144.ENSATEP00000017292"/>
<dbReference type="Pfam" id="PF13765">
    <property type="entry name" value="PRY"/>
    <property type="match status" value="1"/>
</dbReference>
<dbReference type="InterPro" id="IPR051051">
    <property type="entry name" value="E3_ubiq-ligase_TRIM/RNF"/>
</dbReference>
<dbReference type="InterPro" id="IPR000315">
    <property type="entry name" value="Znf_B-box"/>
</dbReference>
<dbReference type="InterPro" id="IPR058030">
    <property type="entry name" value="TRIM8/14/16/25/29/45/65_CC"/>
</dbReference>
<dbReference type="RefSeq" id="XP_026208289.1">
    <property type="nucleotide sequence ID" value="XM_026352504.1"/>
</dbReference>
<dbReference type="GO" id="GO:0005737">
    <property type="term" value="C:cytoplasm"/>
    <property type="evidence" value="ECO:0007669"/>
    <property type="project" value="UniProtKB-ARBA"/>
</dbReference>
<dbReference type="PANTHER" id="PTHR25465">
    <property type="entry name" value="B-BOX DOMAIN CONTAINING"/>
    <property type="match status" value="1"/>
</dbReference>
<sequence length="560" mass="64962">MSSVLASMPEDHFQCSICLNIFSDPVTTPCGHNFCKTCLSERWDNSELFHCPTCNKRFYGRPEISTNVVIAEIAVQIKKRKVEITESTDAPWQVKCDVCTEFKLKAMKSCLVCVTSYCEAHLEPHQRVPSLMRHKLIDPVEDLEERICQRHERILDLFCRDEQECICLLCKETDHKDHETVPVEEEGAQQKETIESRTAKIKLMIEERQEKITEFTYSSETRREKAVKEMDDSDTLFNTLMSQVQEMQTKLKSNIEKKLKKSQDKDEATIQELNDEIRELQRQHSELEELSQSDDHLQLLLTLQALRKQPDMRDWSKMRLYSDLCVQTVRRAMSHLVQAFQAELKTLTNTEIIRMRQYKESVTFDPVTAGCHLVISDFGKRLKYSKNASSSSSDERFNCPIVLGMKGFTSGRHYWEVQVGLRNDWDVGVAKETVSRKGEFIVTRENGYFSIGKTGFDYEVNRTPHTVLHLCPRPRNIGIYVDYEEGRVSFYDVNEKLHIYSFTGEHFTEKLFPYFYLHSKAKKSEPLLIISMEGQPSIFSLLLSLKKPENGPTQNSSDVH</sequence>
<dbReference type="PROSITE" id="PS00518">
    <property type="entry name" value="ZF_RING_1"/>
    <property type="match status" value="1"/>
</dbReference>
<evidence type="ECO:0000259" key="9">
    <source>
        <dbReference type="PROSITE" id="PS50119"/>
    </source>
</evidence>
<evidence type="ECO:0000256" key="6">
    <source>
        <dbReference type="PROSITE-ProRule" id="PRU00024"/>
    </source>
</evidence>
<dbReference type="PANTHER" id="PTHR25465:SF32">
    <property type="entry name" value="BLOODTHIRSTY-RELATED GENE FAMILY, MEMBER 16 ISOFORM X1-RELATED"/>
    <property type="match status" value="1"/>
</dbReference>
<dbReference type="SMART" id="SM00184">
    <property type="entry name" value="RING"/>
    <property type="match status" value="1"/>
</dbReference>
<evidence type="ECO:0008006" key="13">
    <source>
        <dbReference type="Google" id="ProtNLM"/>
    </source>
</evidence>
<dbReference type="OMA" id="RMRQYKE"/>
<keyword evidence="4" id="KW-0862">Zinc</keyword>
<dbReference type="Pfam" id="PF25600">
    <property type="entry name" value="TRIM_CC"/>
    <property type="match status" value="1"/>
</dbReference>
<proteinExistence type="predicted"/>
<feature type="domain" description="RING-type" evidence="8">
    <location>
        <begin position="15"/>
        <end position="55"/>
    </location>
</feature>
<dbReference type="Gene3D" id="3.30.160.60">
    <property type="entry name" value="Classic Zinc Finger"/>
    <property type="match status" value="1"/>
</dbReference>
<keyword evidence="3 6" id="KW-0863">Zinc-finger</keyword>
<keyword evidence="2" id="KW-0479">Metal-binding</keyword>
<dbReference type="PROSITE" id="PS50119">
    <property type="entry name" value="ZF_BBOX"/>
    <property type="match status" value="1"/>
</dbReference>
<dbReference type="GeneID" id="113157186"/>
<dbReference type="Gene3D" id="2.60.120.920">
    <property type="match status" value="1"/>
</dbReference>
<evidence type="ECO:0000259" key="10">
    <source>
        <dbReference type="PROSITE" id="PS50188"/>
    </source>
</evidence>
<dbReference type="CDD" id="cd13733">
    <property type="entry name" value="SPRY_PRY_C-I_1"/>
    <property type="match status" value="1"/>
</dbReference>
<dbReference type="InParanoid" id="A0A3Q1I716"/>
<dbReference type="InterPro" id="IPR003877">
    <property type="entry name" value="SPRY_dom"/>
</dbReference>
<dbReference type="FunFam" id="2.60.120.920:FF:000004">
    <property type="entry name" value="Butyrophilin subfamily 1 member A1"/>
    <property type="match status" value="1"/>
</dbReference>
<dbReference type="InterPro" id="IPR043136">
    <property type="entry name" value="B30.2/SPRY_sf"/>
</dbReference>
<dbReference type="Ensembl" id="ENSATET00000017584.3">
    <property type="protein sequence ID" value="ENSATEP00000017292.1"/>
    <property type="gene ID" value="ENSATEG00000012044.3"/>
</dbReference>
<reference evidence="11" key="1">
    <citation type="submission" date="2021-04" db="EMBL/GenBank/DDBJ databases">
        <authorList>
            <consortium name="Wellcome Sanger Institute Data Sharing"/>
        </authorList>
    </citation>
    <scope>NUCLEOTIDE SEQUENCE [LARGE SCALE GENOMIC DNA]</scope>
</reference>
<dbReference type="Gene3D" id="3.30.40.10">
    <property type="entry name" value="Zinc/RING finger domain, C3HC4 (zinc finger)"/>
    <property type="match status" value="1"/>
</dbReference>
<name>A0A3Q1I716_ANATE</name>
<dbReference type="Proteomes" id="UP000265040">
    <property type="component" value="Chromosome 18"/>
</dbReference>
<dbReference type="GO" id="GO:0045087">
    <property type="term" value="P:innate immune response"/>
    <property type="evidence" value="ECO:0007669"/>
    <property type="project" value="UniProtKB-KW"/>
</dbReference>
<keyword evidence="1" id="KW-0399">Innate immunity</keyword>